<keyword evidence="3" id="KW-1185">Reference proteome</keyword>
<dbReference type="CDD" id="cd06587">
    <property type="entry name" value="VOC"/>
    <property type="match status" value="1"/>
</dbReference>
<gene>
    <name evidence="2" type="ORF">AWU65_13515</name>
</gene>
<dbReference type="InterPro" id="IPR037523">
    <property type="entry name" value="VOC_core"/>
</dbReference>
<dbReference type="AlphaFoldDB" id="A0A163JY81"/>
<dbReference type="STRING" id="59843.A3958_13100"/>
<sequence length="136" mass="15062">MAAPPHRIAVIQWPVKNVERSLKWYQDVLGVTLTFPFTPGDPAAWLCIGDAGFGLVQTEDVPRLEFTDSQGNLQSIVQLQVNEIHEVYEDLQNKKVAVSDMKYIPDGGYSFSLTDPDGNTVSLWGGWPSPGEEQAE</sequence>
<reference evidence="2" key="1">
    <citation type="journal article" date="2016" name="Genome Announc.">
        <title>Draft genomes of two strains of Paenibacillus glucanolyticus with capability to degrade lignocellulose.</title>
        <authorList>
            <person name="Mathews S.L."/>
            <person name="Pawlak J."/>
            <person name="Grunden A.M."/>
        </authorList>
    </citation>
    <scope>NUCLEOTIDE SEQUENCE [LARGE SCALE GENOMIC DNA]</scope>
    <source>
        <strain evidence="2">SLM1</strain>
    </source>
</reference>
<evidence type="ECO:0000313" key="2">
    <source>
        <dbReference type="EMBL" id="KZS46868.1"/>
    </source>
</evidence>
<accession>A0A163JY81</accession>
<dbReference type="SUPFAM" id="SSF54593">
    <property type="entry name" value="Glyoxalase/Bleomycin resistance protein/Dihydroxybiphenyl dioxygenase"/>
    <property type="match status" value="1"/>
</dbReference>
<proteinExistence type="predicted"/>
<dbReference type="OrthoDB" id="291991at2"/>
<feature type="domain" description="VOC" evidence="1">
    <location>
        <begin position="7"/>
        <end position="126"/>
    </location>
</feature>
<dbReference type="InterPro" id="IPR004360">
    <property type="entry name" value="Glyas_Fos-R_dOase_dom"/>
</dbReference>
<protein>
    <submittedName>
        <fullName evidence="2">Glyoxalase</fullName>
    </submittedName>
</protein>
<dbReference type="GeneID" id="97557773"/>
<evidence type="ECO:0000259" key="1">
    <source>
        <dbReference type="PROSITE" id="PS51819"/>
    </source>
</evidence>
<organism evidence="2 3">
    <name type="scientific">Paenibacillus glucanolyticus</name>
    <dbReference type="NCBI Taxonomy" id="59843"/>
    <lineage>
        <taxon>Bacteria</taxon>
        <taxon>Bacillati</taxon>
        <taxon>Bacillota</taxon>
        <taxon>Bacilli</taxon>
        <taxon>Bacillales</taxon>
        <taxon>Paenibacillaceae</taxon>
        <taxon>Paenibacillus</taxon>
    </lineage>
</organism>
<dbReference type="EMBL" id="LWMH01000001">
    <property type="protein sequence ID" value="KZS46868.1"/>
    <property type="molecule type" value="Genomic_DNA"/>
</dbReference>
<dbReference type="Gene3D" id="3.10.180.10">
    <property type="entry name" value="2,3-Dihydroxybiphenyl 1,2-Dioxygenase, domain 1"/>
    <property type="match status" value="1"/>
</dbReference>
<name>A0A163JY81_9BACL</name>
<dbReference type="Pfam" id="PF00903">
    <property type="entry name" value="Glyoxalase"/>
    <property type="match status" value="1"/>
</dbReference>
<dbReference type="InterPro" id="IPR029068">
    <property type="entry name" value="Glyas_Bleomycin-R_OHBP_Dase"/>
</dbReference>
<comment type="caution">
    <text evidence="2">The sequence shown here is derived from an EMBL/GenBank/DDBJ whole genome shotgun (WGS) entry which is preliminary data.</text>
</comment>
<evidence type="ECO:0000313" key="3">
    <source>
        <dbReference type="Proteomes" id="UP000076796"/>
    </source>
</evidence>
<dbReference type="RefSeq" id="WP_063478540.1">
    <property type="nucleotide sequence ID" value="NZ_CP147845.1"/>
</dbReference>
<dbReference type="Proteomes" id="UP000076796">
    <property type="component" value="Unassembled WGS sequence"/>
</dbReference>
<dbReference type="PROSITE" id="PS51819">
    <property type="entry name" value="VOC"/>
    <property type="match status" value="1"/>
</dbReference>